<dbReference type="KEGG" id="dpp:DICPUDRAFT_153527"/>
<feature type="compositionally biased region" description="Low complexity" evidence="3">
    <location>
        <begin position="1198"/>
        <end position="1209"/>
    </location>
</feature>
<feature type="region of interest" description="Disordered" evidence="3">
    <location>
        <begin position="501"/>
        <end position="613"/>
    </location>
</feature>
<feature type="compositionally biased region" description="Low complexity" evidence="3">
    <location>
        <begin position="1110"/>
        <end position="1130"/>
    </location>
</feature>
<evidence type="ECO:0000256" key="3">
    <source>
        <dbReference type="SAM" id="MobiDB-lite"/>
    </source>
</evidence>
<feature type="compositionally biased region" description="Low complexity" evidence="3">
    <location>
        <begin position="1162"/>
        <end position="1189"/>
    </location>
</feature>
<evidence type="ECO:0000313" key="5">
    <source>
        <dbReference type="Proteomes" id="UP000001064"/>
    </source>
</evidence>
<dbReference type="GO" id="GO:0005634">
    <property type="term" value="C:nucleus"/>
    <property type="evidence" value="ECO:0000318"/>
    <property type="project" value="GO_Central"/>
</dbReference>
<feature type="region of interest" description="Disordered" evidence="3">
    <location>
        <begin position="30"/>
        <end position="69"/>
    </location>
</feature>
<name>F0ZP51_DICPU</name>
<feature type="compositionally biased region" description="Basic and acidic residues" evidence="3">
    <location>
        <begin position="58"/>
        <end position="69"/>
    </location>
</feature>
<organism evidence="4 5">
    <name type="scientific">Dictyostelium purpureum</name>
    <name type="common">Slime mold</name>
    <dbReference type="NCBI Taxonomy" id="5786"/>
    <lineage>
        <taxon>Eukaryota</taxon>
        <taxon>Amoebozoa</taxon>
        <taxon>Evosea</taxon>
        <taxon>Eumycetozoa</taxon>
        <taxon>Dictyostelia</taxon>
        <taxon>Dictyosteliales</taxon>
        <taxon>Dictyosteliaceae</taxon>
        <taxon>Dictyostelium</taxon>
    </lineage>
</organism>
<dbReference type="GO" id="GO:0006406">
    <property type="term" value="P:mRNA export from nucleus"/>
    <property type="evidence" value="ECO:0000318"/>
    <property type="project" value="GO_Central"/>
</dbReference>
<feature type="compositionally biased region" description="Low complexity" evidence="3">
    <location>
        <begin position="1070"/>
        <end position="1085"/>
    </location>
</feature>
<reference evidence="5" key="1">
    <citation type="journal article" date="2011" name="Genome Biol.">
        <title>Comparative genomics of the social amoebae Dictyostelium discoideum and Dictyostelium purpureum.</title>
        <authorList>
            <consortium name="US DOE Joint Genome Institute (JGI-PGF)"/>
            <person name="Sucgang R."/>
            <person name="Kuo A."/>
            <person name="Tian X."/>
            <person name="Salerno W."/>
            <person name="Parikh A."/>
            <person name="Feasley C.L."/>
            <person name="Dalin E."/>
            <person name="Tu H."/>
            <person name="Huang E."/>
            <person name="Barry K."/>
            <person name="Lindquist E."/>
            <person name="Shapiro H."/>
            <person name="Bruce D."/>
            <person name="Schmutz J."/>
            <person name="Salamov A."/>
            <person name="Fey P."/>
            <person name="Gaudet P."/>
            <person name="Anjard C."/>
            <person name="Babu M.M."/>
            <person name="Basu S."/>
            <person name="Bushmanova Y."/>
            <person name="van der Wel H."/>
            <person name="Katoh-Kurasawa M."/>
            <person name="Dinh C."/>
            <person name="Coutinho P.M."/>
            <person name="Saito T."/>
            <person name="Elias M."/>
            <person name="Schaap P."/>
            <person name="Kay R.R."/>
            <person name="Henrissat B."/>
            <person name="Eichinger L."/>
            <person name="Rivero F."/>
            <person name="Putnam N.H."/>
            <person name="West C.M."/>
            <person name="Loomis W.F."/>
            <person name="Chisholm R.L."/>
            <person name="Shaulsky G."/>
            <person name="Strassmann J.E."/>
            <person name="Queller D.C."/>
            <person name="Kuspa A."/>
            <person name="Grigoriev I.V."/>
        </authorList>
    </citation>
    <scope>NUCLEOTIDE SEQUENCE [LARGE SCALE GENOMIC DNA]</scope>
    <source>
        <strain evidence="5">QSDP1</strain>
    </source>
</reference>
<dbReference type="STRING" id="5786.F0ZP51"/>
<evidence type="ECO:0000256" key="2">
    <source>
        <dbReference type="ARBA" id="ARBA00022490"/>
    </source>
</evidence>
<feature type="compositionally biased region" description="Low complexity" evidence="3">
    <location>
        <begin position="1025"/>
        <end position="1038"/>
    </location>
</feature>
<dbReference type="PANTHER" id="PTHR31334:SF1">
    <property type="entry name" value="GUANINE NUCLEOTIDE EXCHANGE PROTEIN SMCR8"/>
    <property type="match status" value="1"/>
</dbReference>
<evidence type="ECO:0000256" key="1">
    <source>
        <dbReference type="ARBA" id="ARBA00004496"/>
    </source>
</evidence>
<feature type="compositionally biased region" description="Basic residues" evidence="3">
    <location>
        <begin position="534"/>
        <end position="545"/>
    </location>
</feature>
<comment type="subcellular location">
    <subcellularLocation>
        <location evidence="1">Cytoplasm</location>
    </subcellularLocation>
</comment>
<feature type="region of interest" description="Disordered" evidence="3">
    <location>
        <begin position="690"/>
        <end position="714"/>
    </location>
</feature>
<dbReference type="FunFam" id="3.90.980.20:FF:000022">
    <property type="match status" value="1"/>
</dbReference>
<dbReference type="AlphaFoldDB" id="F0ZP51"/>
<feature type="compositionally biased region" description="Acidic residues" evidence="3">
    <location>
        <begin position="501"/>
        <end position="518"/>
    </location>
</feature>
<protein>
    <submittedName>
        <fullName evidence="4">Uncharacterized protein</fullName>
    </submittedName>
</protein>
<dbReference type="InParanoid" id="F0ZP51"/>
<dbReference type="PANTHER" id="PTHR31334">
    <property type="entry name" value="SMITH-MAGENIS SYNDROME REGION GENE 8 PROTEIN"/>
    <property type="match status" value="1"/>
</dbReference>
<dbReference type="Proteomes" id="UP000001064">
    <property type="component" value="Unassembled WGS sequence"/>
</dbReference>
<feature type="compositionally biased region" description="Basic residues" evidence="3">
    <location>
        <begin position="1039"/>
        <end position="1051"/>
    </location>
</feature>
<dbReference type="GO" id="GO:0070390">
    <property type="term" value="C:transcription export complex 2"/>
    <property type="evidence" value="ECO:0000318"/>
    <property type="project" value="GO_Central"/>
</dbReference>
<dbReference type="EMBL" id="GL871104">
    <property type="protein sequence ID" value="EGC34272.1"/>
    <property type="molecule type" value="Genomic_DNA"/>
</dbReference>
<feature type="region of interest" description="Disordered" evidence="3">
    <location>
        <begin position="937"/>
        <end position="1133"/>
    </location>
</feature>
<dbReference type="Gene3D" id="3.90.980.20">
    <property type="match status" value="2"/>
</dbReference>
<dbReference type="OrthoDB" id="20845at2759"/>
<dbReference type="OMA" id="KEMIHTS"/>
<feature type="compositionally biased region" description="Low complexity" evidence="3">
    <location>
        <begin position="524"/>
        <end position="533"/>
    </location>
</feature>
<proteinExistence type="predicted"/>
<feature type="region of interest" description="Disordered" evidence="3">
    <location>
        <begin position="1151"/>
        <end position="1209"/>
    </location>
</feature>
<dbReference type="GO" id="GO:0005737">
    <property type="term" value="C:cytoplasm"/>
    <property type="evidence" value="ECO:0000318"/>
    <property type="project" value="GO_Central"/>
</dbReference>
<feature type="compositionally biased region" description="Low complexity" evidence="3">
    <location>
        <begin position="546"/>
        <end position="612"/>
    </location>
</feature>
<feature type="region of interest" description="Disordered" evidence="3">
    <location>
        <begin position="837"/>
        <end position="873"/>
    </location>
</feature>
<dbReference type="GeneID" id="10500181"/>
<dbReference type="RefSeq" id="XP_003289201.1">
    <property type="nucleotide sequence ID" value="XM_003289153.1"/>
</dbReference>
<sequence>MNDVKSFPSIPDENLYSLLSLSNPKSVNNNNIPLSNSSSPLNTSNNENTNGIGSLLSSKKDTTIQSDRNTDDRHLINYYNPLKTVMLNNQNNNNNNNNNNHPNNNLMMQQNRGPYSLFPLYHNDNIPLSLSNSSNLPSNTNNHNQINSNNMNLQSNQSNGNILQNSLDLINNSQELGDIGDYNLSNLLYDENYTNITSLICCKCNNKQSVENKVFLSNNINVIPGPEDKNYEFRCFNCSKGQFYFRHLFKTWKEMIHTSLFNLEREKKYRFSHYREIIKYVHKHSKELLADREKVLNTKMKNIMTATLSYNRKIFISFARDSGMWSNYRSGDNIEEDDRGLLTWKGNDQWEGYIDKDSTHTLTCKACSKPSKFEMRELQGSNVLPGPLDSRFEFCCENCTIGKKPTLKHLSKSWKEVAHTALFNLEIIKKYRFSHQIEIASYVKSHQDSFAFNREMDNIKNRLSTVLSRYKKAFTSIGRYTGMWSNWRDGDENLQELQDIEDDDEEESNEFDGVDPDDFEKNKSSMNGKNSKLTSKKNKKNKNKNKSTSSSSTSSTPSSTKTIKSCSTSNSGVPKSTSTNSTPTKLKINNLSSSTTSTSSHQNSSSASNCSSLVGSPVPNEFFNSPKKTPLIPNLVNSIENNNFSISENISNNMNINNNSSNSNIPSHNANMLIHNQLPQNLIQQNYLHYNNNSNSNNTQNISPKLSPDSSTTTPILSNSPNFNFYSNVYYSNATPNNQLNHNIFNGSSIVHKNNTECCICQKNKQLLQKCKNHICSKSICKECISNNVSGIMTKQLGNNNEIFCLDCNNSVTDNSNSFNSNQQVYGNNYNSNFNYMYYNNSNNNNNSNSNNNNSNNNNSNNTNSNNTSTHNSYMNEINYSVNSLGEHSYIGDLIKSGFKPQPPFIPSIHQQYSQQNQQQSILLNTLHQQIHNPFHQINPTTHQNQQIQQQSNNIPNNGSNSPNSKQKRKIANEKTENNNNKVEKRSKGFTDQTTTFDSQQLQQTPPLNMLSMSIHSSPQHPTTPLHHSQPHQSIHSSPLHHHTNNSHHSSHHGDFYHLSHSSPSHHHNSNPLSSPTHHSNNHLSSPPPSQYYFEGIPHPSHQRNLFSAPQFCSNNQQPQQPSHSHLPFQIPTPNFPSSLITLPTLSSINNDYSNDHHSHHSNSGNTTNSSTNSSNNNNVNSLVQSSGNLPPPPPPSINSLTNPLIKSI</sequence>
<gene>
    <name evidence="4" type="ORF">DICPUDRAFT_153527</name>
</gene>
<feature type="compositionally biased region" description="Polar residues" evidence="3">
    <location>
        <begin position="699"/>
        <end position="714"/>
    </location>
</feature>
<dbReference type="eggNOG" id="ENOG502RSRK">
    <property type="taxonomic scope" value="Eukaryota"/>
</dbReference>
<feature type="compositionally biased region" description="Low complexity" evidence="3">
    <location>
        <begin position="30"/>
        <end position="54"/>
    </location>
</feature>
<feature type="compositionally biased region" description="Low complexity" evidence="3">
    <location>
        <begin position="990"/>
        <end position="1005"/>
    </location>
</feature>
<dbReference type="VEuPathDB" id="AmoebaDB:DICPUDRAFT_153527"/>
<feature type="compositionally biased region" description="Polar residues" evidence="3">
    <location>
        <begin position="1011"/>
        <end position="1023"/>
    </location>
</feature>
<keyword evidence="2" id="KW-0963">Cytoplasm</keyword>
<accession>F0ZP51</accession>
<feature type="compositionally biased region" description="Low complexity" evidence="3">
    <location>
        <begin position="937"/>
        <end position="965"/>
    </location>
</feature>
<evidence type="ECO:0000313" key="4">
    <source>
        <dbReference type="EMBL" id="EGC34272.1"/>
    </source>
</evidence>
<feature type="compositionally biased region" description="Basic and acidic residues" evidence="3">
    <location>
        <begin position="971"/>
        <end position="989"/>
    </location>
</feature>
<keyword evidence="5" id="KW-1185">Reference proteome</keyword>